<dbReference type="Proteomes" id="UP000051936">
    <property type="component" value="Unassembled WGS sequence"/>
</dbReference>
<organism evidence="1 2">
    <name type="scientific">Bradyrhizobium manausense</name>
    <dbReference type="NCBI Taxonomy" id="989370"/>
    <lineage>
        <taxon>Bacteria</taxon>
        <taxon>Pseudomonadati</taxon>
        <taxon>Pseudomonadota</taxon>
        <taxon>Alphaproteobacteria</taxon>
        <taxon>Hyphomicrobiales</taxon>
        <taxon>Nitrobacteraceae</taxon>
        <taxon>Bradyrhizobium</taxon>
    </lineage>
</organism>
<dbReference type="AlphaFoldDB" id="A0A0R3DZV8"/>
<dbReference type="OrthoDB" id="8235469at2"/>
<reference evidence="1 2" key="1">
    <citation type="submission" date="2015-09" db="EMBL/GenBank/DDBJ databases">
        <title>Draft Genome Sequence of Bradyrhizobium manausense Strain BR 3351T, a Novel Symbiotic Nitrogen-Fixing Alphaproteobacterium Isolated from Brazilian Amazon Rain Forest.</title>
        <authorList>
            <person name="De Araujo J.L."/>
            <person name="Zilli J.E."/>
        </authorList>
    </citation>
    <scope>NUCLEOTIDE SEQUENCE [LARGE SCALE GENOMIC DNA]</scope>
    <source>
        <strain evidence="1 2">BR3351</strain>
    </source>
</reference>
<comment type="caution">
    <text evidence="1">The sequence shown here is derived from an EMBL/GenBank/DDBJ whole genome shotgun (WGS) entry which is preliminary data.</text>
</comment>
<sequence>MADPETPAAKEGPVTISTSSSERAPIIYFDGASCFGHHNGAIQIELAANLLMPIGAAVRVDVVQTAHLRCSAAAALALREALDKALAMLKLGQQQPEDAIPAVKN</sequence>
<protein>
    <submittedName>
        <fullName evidence="1">Uncharacterized protein</fullName>
    </submittedName>
</protein>
<evidence type="ECO:0000313" key="2">
    <source>
        <dbReference type="Proteomes" id="UP000051936"/>
    </source>
</evidence>
<accession>A0A0R3DZV8</accession>
<dbReference type="EMBL" id="LJYG01000042">
    <property type="protein sequence ID" value="KRQ15498.1"/>
    <property type="molecule type" value="Genomic_DNA"/>
</dbReference>
<gene>
    <name evidence="1" type="ORF">AOQ71_08885</name>
</gene>
<name>A0A0R3DZV8_9BRAD</name>
<evidence type="ECO:0000313" key="1">
    <source>
        <dbReference type="EMBL" id="KRQ15498.1"/>
    </source>
</evidence>
<proteinExistence type="predicted"/>
<dbReference type="RefSeq" id="WP_057744597.1">
    <property type="nucleotide sequence ID" value="NZ_LJYG01000042.1"/>
</dbReference>
<keyword evidence="2" id="KW-1185">Reference proteome</keyword>